<evidence type="ECO:0000313" key="4">
    <source>
        <dbReference type="EMBL" id="KAG2954468.1"/>
    </source>
</evidence>
<dbReference type="VEuPathDB" id="FungiDB:PC110_g17535"/>
<dbReference type="EMBL" id="RCMK01000013">
    <property type="protein sequence ID" value="KAG2954468.1"/>
    <property type="molecule type" value="Genomic_DNA"/>
</dbReference>
<evidence type="ECO:0000313" key="2">
    <source>
        <dbReference type="EMBL" id="KAG2867021.1"/>
    </source>
</evidence>
<evidence type="ECO:0000313" key="5">
    <source>
        <dbReference type="EMBL" id="KAG2998093.1"/>
    </source>
</evidence>
<dbReference type="AlphaFoldDB" id="A0A8T1EMA6"/>
<evidence type="ECO:0000313" key="6">
    <source>
        <dbReference type="EMBL" id="KAG3228321.1"/>
    </source>
</evidence>
<evidence type="ECO:0000313" key="7">
    <source>
        <dbReference type="Proteomes" id="UP000736787"/>
    </source>
</evidence>
<sequence length="75" mass="8470">MAMAMAKTAVEEKKTMEMLHQRFGHLHMALLQVMADKMDLGVKFNTKDLTTYECIACVVSKAKSMGHKRLPVRST</sequence>
<dbReference type="EMBL" id="RCML01000019">
    <property type="protein sequence ID" value="KAG2998093.1"/>
    <property type="molecule type" value="Genomic_DNA"/>
</dbReference>
<reference evidence="4" key="1">
    <citation type="submission" date="2018-10" db="EMBL/GenBank/DDBJ databases">
        <title>Effector identification in a new, highly contiguous assembly of the strawberry crown rot pathogen Phytophthora cactorum.</title>
        <authorList>
            <person name="Armitage A.D."/>
            <person name="Nellist C.F."/>
            <person name="Bates H."/>
            <person name="Vickerstaff R.J."/>
            <person name="Harrison R.J."/>
        </authorList>
    </citation>
    <scope>NUCLEOTIDE SEQUENCE</scope>
    <source>
        <strain evidence="2">15-7</strain>
        <strain evidence="3">4032</strain>
        <strain evidence="4">4040</strain>
        <strain evidence="5">P415</strain>
        <strain evidence="6">P421</strain>
    </source>
</reference>
<dbReference type="Proteomes" id="UP000736787">
    <property type="component" value="Unassembled WGS sequence"/>
</dbReference>
<comment type="caution">
    <text evidence="4">The sequence shown here is derived from an EMBL/GenBank/DDBJ whole genome shotgun (WGS) entry which is preliminary data.</text>
</comment>
<gene>
    <name evidence="2" type="ORF">PC113_g2316</name>
    <name evidence="3" type="ORF">PC115_g820</name>
    <name evidence="4" type="ORF">PC117_g1186</name>
    <name evidence="5" type="ORF">PC118_g1523</name>
    <name evidence="6" type="ORF">PC129_g1122</name>
</gene>
<evidence type="ECO:0000313" key="3">
    <source>
        <dbReference type="EMBL" id="KAG2943440.1"/>
    </source>
</evidence>
<dbReference type="Proteomes" id="UP000774804">
    <property type="component" value="Unassembled WGS sequence"/>
</dbReference>
<proteinExistence type="predicted"/>
<dbReference type="Pfam" id="PF13976">
    <property type="entry name" value="gag_pre-integrs"/>
    <property type="match status" value="1"/>
</dbReference>
<dbReference type="InterPro" id="IPR025724">
    <property type="entry name" value="GAG-pre-integrase_dom"/>
</dbReference>
<evidence type="ECO:0000259" key="1">
    <source>
        <dbReference type="Pfam" id="PF13976"/>
    </source>
</evidence>
<name>A0A8T1EMA6_9STRA</name>
<accession>A0A8T1EMA6</accession>
<dbReference type="EMBL" id="RCMG01000031">
    <property type="protein sequence ID" value="KAG2867021.1"/>
    <property type="molecule type" value="Genomic_DNA"/>
</dbReference>
<dbReference type="EMBL" id="RCMV01000017">
    <property type="protein sequence ID" value="KAG3228321.1"/>
    <property type="molecule type" value="Genomic_DNA"/>
</dbReference>
<protein>
    <recommendedName>
        <fullName evidence="1">GAG-pre-integrase domain-containing protein</fullName>
    </recommendedName>
</protein>
<feature type="domain" description="GAG-pre-integrase" evidence="1">
    <location>
        <begin position="9"/>
        <end position="61"/>
    </location>
</feature>
<organism evidence="4 7">
    <name type="scientific">Phytophthora cactorum</name>
    <dbReference type="NCBI Taxonomy" id="29920"/>
    <lineage>
        <taxon>Eukaryota</taxon>
        <taxon>Sar</taxon>
        <taxon>Stramenopiles</taxon>
        <taxon>Oomycota</taxon>
        <taxon>Peronosporomycetes</taxon>
        <taxon>Peronosporales</taxon>
        <taxon>Peronosporaceae</taxon>
        <taxon>Phytophthora</taxon>
    </lineage>
</organism>
<dbReference type="Proteomes" id="UP000697107">
    <property type="component" value="Unassembled WGS sequence"/>
</dbReference>
<dbReference type="Proteomes" id="UP000735874">
    <property type="component" value="Unassembled WGS sequence"/>
</dbReference>
<dbReference type="Proteomes" id="UP000760860">
    <property type="component" value="Unassembled WGS sequence"/>
</dbReference>
<dbReference type="EMBL" id="RCMI01000009">
    <property type="protein sequence ID" value="KAG2943440.1"/>
    <property type="molecule type" value="Genomic_DNA"/>
</dbReference>